<feature type="transmembrane region" description="Helical" evidence="17">
    <location>
        <begin position="230"/>
        <end position="251"/>
    </location>
</feature>
<dbReference type="GO" id="GO:0005743">
    <property type="term" value="C:mitochondrial inner membrane"/>
    <property type="evidence" value="ECO:0007669"/>
    <property type="project" value="UniProtKB-SubCell"/>
</dbReference>
<evidence type="ECO:0000313" key="19">
    <source>
        <dbReference type="EMBL" id="GAX86699.1"/>
    </source>
</evidence>
<feature type="transmembrane region" description="Helical" evidence="17">
    <location>
        <begin position="150"/>
        <end position="170"/>
    </location>
</feature>
<evidence type="ECO:0000256" key="12">
    <source>
        <dbReference type="ARBA" id="ARBA00022989"/>
    </source>
</evidence>
<keyword evidence="14 16" id="KW-0186">Copper</keyword>
<keyword evidence="16" id="KW-0999">Mitochondrion inner membrane</keyword>
<dbReference type="GO" id="GO:0020037">
    <property type="term" value="F:heme binding"/>
    <property type="evidence" value="ECO:0007669"/>
    <property type="project" value="InterPro"/>
</dbReference>
<keyword evidence="5 16" id="KW-0813">Transport</keyword>
<feature type="transmembrane region" description="Helical" evidence="17">
    <location>
        <begin position="375"/>
        <end position="396"/>
    </location>
</feature>
<evidence type="ECO:0000256" key="3">
    <source>
        <dbReference type="ARBA" id="ARBA00009578"/>
    </source>
</evidence>
<feature type="transmembrane region" description="Helical" evidence="17">
    <location>
        <begin position="334"/>
        <end position="355"/>
    </location>
</feature>
<dbReference type="InterPro" id="IPR033944">
    <property type="entry name" value="Cyt_c_oxase_su1_dom"/>
</dbReference>
<evidence type="ECO:0000256" key="7">
    <source>
        <dbReference type="ARBA" id="ARBA00022660"/>
    </source>
</evidence>
<evidence type="ECO:0000256" key="6">
    <source>
        <dbReference type="ARBA" id="ARBA00022617"/>
    </source>
</evidence>
<keyword evidence="7 16" id="KW-0679">Respiratory chain</keyword>
<protein>
    <recommendedName>
        <fullName evidence="16">Cytochrome c oxidase subunit 1</fullName>
        <ecNumber evidence="16">7.1.1.9</ecNumber>
    </recommendedName>
</protein>
<dbReference type="FunFam" id="1.20.210.10:FF:000004">
    <property type="entry name" value="Cytochrome c oxidase subunit 1"/>
    <property type="match status" value="1"/>
</dbReference>
<dbReference type="InterPro" id="IPR023615">
    <property type="entry name" value="Cyt_c_Oxase_su1_BS"/>
</dbReference>
<keyword evidence="9 16" id="KW-0479">Metal-binding</keyword>
<reference evidence="19 20" key="1">
    <citation type="submission" date="2017-08" db="EMBL/GenBank/DDBJ databases">
        <title>Acidophilic green algal genome provides insights into adaptation to an acidic environment.</title>
        <authorList>
            <person name="Hirooka S."/>
            <person name="Hirose Y."/>
            <person name="Kanesaki Y."/>
            <person name="Higuchi S."/>
            <person name="Fujiwara T."/>
            <person name="Onuma R."/>
            <person name="Era A."/>
            <person name="Ohbayashi R."/>
            <person name="Uzuka A."/>
            <person name="Nozaki H."/>
            <person name="Yoshikawa H."/>
            <person name="Miyagishima S.Y."/>
        </authorList>
    </citation>
    <scope>NUCLEOTIDE SEQUENCE [LARGE SCALE GENOMIC DNA]</scope>
    <source>
        <strain evidence="19 20">NIES-2499</strain>
    </source>
</reference>
<evidence type="ECO:0000313" key="20">
    <source>
        <dbReference type="Proteomes" id="UP000232323"/>
    </source>
</evidence>
<geneLocation type="mitochondrion" evidence="19"/>
<comment type="subcellular location">
    <subcellularLocation>
        <location evidence="1">Membrane</location>
        <topology evidence="1">Multi-pass membrane protein</topology>
    </subcellularLocation>
    <subcellularLocation>
        <location evidence="16">Mitochondrion inner membrane</location>
        <topology evidence="16">Multi-pass membrane protein</topology>
    </subcellularLocation>
</comment>
<dbReference type="PRINTS" id="PR01165">
    <property type="entry name" value="CYCOXIDASEI"/>
</dbReference>
<organism evidence="19 20">
    <name type="scientific">Chlamydomonas eustigma</name>
    <dbReference type="NCBI Taxonomy" id="1157962"/>
    <lineage>
        <taxon>Eukaryota</taxon>
        <taxon>Viridiplantae</taxon>
        <taxon>Chlorophyta</taxon>
        <taxon>core chlorophytes</taxon>
        <taxon>Chlorophyceae</taxon>
        <taxon>CS clade</taxon>
        <taxon>Chlamydomonadales</taxon>
        <taxon>Chlamydomonadaceae</taxon>
        <taxon>Chlamydomonas</taxon>
    </lineage>
</organism>
<evidence type="ECO:0000256" key="13">
    <source>
        <dbReference type="ARBA" id="ARBA00023004"/>
    </source>
</evidence>
<feature type="transmembrane region" description="Helical" evidence="17">
    <location>
        <begin position="449"/>
        <end position="471"/>
    </location>
</feature>
<keyword evidence="13 16" id="KW-0408">Iron</keyword>
<evidence type="ECO:0000259" key="18">
    <source>
        <dbReference type="PROSITE" id="PS50855"/>
    </source>
</evidence>
<feature type="transmembrane region" description="Helical" evidence="17">
    <location>
        <begin position="182"/>
        <end position="210"/>
    </location>
</feature>
<comment type="catalytic activity">
    <reaction evidence="16">
        <text>4 Fe(II)-[cytochrome c] + O2 + 8 H(+)(in) = 4 Fe(III)-[cytochrome c] + 2 H2O + 4 H(+)(out)</text>
        <dbReference type="Rhea" id="RHEA:11436"/>
        <dbReference type="Rhea" id="RHEA-COMP:10350"/>
        <dbReference type="Rhea" id="RHEA-COMP:14399"/>
        <dbReference type="ChEBI" id="CHEBI:15377"/>
        <dbReference type="ChEBI" id="CHEBI:15378"/>
        <dbReference type="ChEBI" id="CHEBI:15379"/>
        <dbReference type="ChEBI" id="CHEBI:29033"/>
        <dbReference type="ChEBI" id="CHEBI:29034"/>
        <dbReference type="EC" id="7.1.1.9"/>
    </reaction>
</comment>
<evidence type="ECO:0000256" key="16">
    <source>
        <dbReference type="RuleBase" id="RU000369"/>
    </source>
</evidence>
<gene>
    <name evidence="19" type="ORF">CEUSTIGMA_MT001</name>
</gene>
<evidence type="ECO:0000256" key="15">
    <source>
        <dbReference type="ARBA" id="ARBA00023136"/>
    </source>
</evidence>
<comment type="function">
    <text evidence="16">Component of the cytochrome c oxidase, the last enzyme in the mitochondrial electron transport chain which drives oxidative phosphorylation. The respiratory chain contains 3 multisubunit complexes succinate dehydrogenase (complex II, CII), ubiquinol-cytochrome c oxidoreductase (cytochrome b-c1 complex, complex III, CIII) and cytochrome c oxidase (complex IV, CIV), that cooperate to transfer electrons derived from NADH and succinate to molecular oxygen, creating an electrochemical gradient over the inner membrane that drives transmembrane transport and the ATP synthase. Cytochrome c oxidase is the component of the respiratory chain that catalyzes the reduction of oxygen to water. Electrons originating from reduced cytochrome c in the intermembrane space (IMS) are transferred via the dinuclear copper A center (CU(A)) of subunit 2 and heme A of subunit 1 to the active site in subunit 1, a binuclear center (BNC) formed by heme A3 and copper B (CU(B)). The BNC reduces molecular oxygen to 2 water molecules using 4 electrons from cytochrome c in the IMS and 4 protons from the mitochondrial matrix.</text>
</comment>
<proteinExistence type="inferred from homology"/>
<dbReference type="Pfam" id="PF00115">
    <property type="entry name" value="COX1"/>
    <property type="match status" value="1"/>
</dbReference>
<evidence type="ECO:0000256" key="9">
    <source>
        <dbReference type="ARBA" id="ARBA00022723"/>
    </source>
</evidence>
<evidence type="ECO:0000256" key="2">
    <source>
        <dbReference type="ARBA" id="ARBA00004673"/>
    </source>
</evidence>
<feature type="transmembrane region" description="Helical" evidence="17">
    <location>
        <begin position="408"/>
        <end position="429"/>
    </location>
</feature>
<dbReference type="GO" id="GO:0015990">
    <property type="term" value="P:electron transport coupled proton transport"/>
    <property type="evidence" value="ECO:0007669"/>
    <property type="project" value="TreeGrafter"/>
</dbReference>
<comment type="similarity">
    <text evidence="3 16">Belongs to the heme-copper respiratory oxidase family.</text>
</comment>
<dbReference type="InterPro" id="IPR023616">
    <property type="entry name" value="Cyt_c_oxase-like_su1_dom"/>
</dbReference>
<comment type="subunit">
    <text evidence="4">Component of the cytochrome c oxidase (complex IV, CIV), a multisubunit enzyme composed of a catalytic core of 3 subunits and several supernumerary subunits. The complex exists as a monomer or a dimer and forms supercomplexes (SCs) in the inner mitochondrial membrane with ubiquinol-cytochrome c oxidoreductase (cytochrome b-c1 complex, complex III, CIII).</text>
</comment>
<dbReference type="PANTHER" id="PTHR10422">
    <property type="entry name" value="CYTOCHROME C OXIDASE SUBUNIT 1"/>
    <property type="match status" value="1"/>
</dbReference>
<evidence type="ECO:0000256" key="1">
    <source>
        <dbReference type="ARBA" id="ARBA00004141"/>
    </source>
</evidence>
<dbReference type="PANTHER" id="PTHR10422:SF18">
    <property type="entry name" value="CYTOCHROME C OXIDASE SUBUNIT 1"/>
    <property type="match status" value="1"/>
</dbReference>
<feature type="transmembrane region" description="Helical" evidence="17">
    <location>
        <begin position="109"/>
        <end position="130"/>
    </location>
</feature>
<evidence type="ECO:0000256" key="11">
    <source>
        <dbReference type="ARBA" id="ARBA00022982"/>
    </source>
</evidence>
<keyword evidence="8 16" id="KW-0812">Transmembrane</keyword>
<keyword evidence="16 19" id="KW-0496">Mitochondrion</keyword>
<feature type="transmembrane region" description="Helical" evidence="17">
    <location>
        <begin position="58"/>
        <end position="88"/>
    </location>
</feature>
<dbReference type="GO" id="GO:0006123">
    <property type="term" value="P:mitochondrial electron transport, cytochrome c to oxygen"/>
    <property type="evidence" value="ECO:0007669"/>
    <property type="project" value="TreeGrafter"/>
</dbReference>
<name>A0A250XUK4_9CHLO</name>
<accession>A0A250XUK4</accession>
<keyword evidence="6 16" id="KW-0349">Heme</keyword>
<dbReference type="GO" id="GO:0045277">
    <property type="term" value="C:respiratory chain complex IV"/>
    <property type="evidence" value="ECO:0007669"/>
    <property type="project" value="InterPro"/>
</dbReference>
<dbReference type="GO" id="GO:0004129">
    <property type="term" value="F:cytochrome-c oxidase activity"/>
    <property type="evidence" value="ECO:0007669"/>
    <property type="project" value="UniProtKB-EC"/>
</dbReference>
<dbReference type="GO" id="GO:0046872">
    <property type="term" value="F:metal ion binding"/>
    <property type="evidence" value="ECO:0007669"/>
    <property type="project" value="UniProtKB-KW"/>
</dbReference>
<dbReference type="AlphaFoldDB" id="A0A250XUK4"/>
<keyword evidence="20" id="KW-1185">Reference proteome</keyword>
<dbReference type="UniPathway" id="UPA00705"/>
<dbReference type="InterPro" id="IPR000883">
    <property type="entry name" value="Cyt_C_Oxase_1"/>
</dbReference>
<keyword evidence="12 17" id="KW-1133">Transmembrane helix</keyword>
<evidence type="ECO:0000256" key="17">
    <source>
        <dbReference type="SAM" id="Phobius"/>
    </source>
</evidence>
<feature type="transmembrane region" description="Helical" evidence="17">
    <location>
        <begin position="16"/>
        <end position="38"/>
    </location>
</feature>
<feature type="transmembrane region" description="Helical" evidence="17">
    <location>
        <begin position="298"/>
        <end position="322"/>
    </location>
</feature>
<dbReference type="InterPro" id="IPR036927">
    <property type="entry name" value="Cyt_c_oxase-like_su1_sf"/>
</dbReference>
<evidence type="ECO:0000256" key="8">
    <source>
        <dbReference type="ARBA" id="ARBA00022692"/>
    </source>
</evidence>
<dbReference type="PROSITE" id="PS00077">
    <property type="entry name" value="COX1_CUB"/>
    <property type="match status" value="1"/>
</dbReference>
<dbReference type="Proteomes" id="UP000232323">
    <property type="component" value="Unassembled WGS sequence"/>
</dbReference>
<evidence type="ECO:0000256" key="10">
    <source>
        <dbReference type="ARBA" id="ARBA00022967"/>
    </source>
</evidence>
<dbReference type="CDD" id="cd01663">
    <property type="entry name" value="Cyt_c_Oxidase_I"/>
    <property type="match status" value="1"/>
</dbReference>
<dbReference type="Gene3D" id="1.20.210.10">
    <property type="entry name" value="Cytochrome c oxidase-like, subunit I domain"/>
    <property type="match status" value="1"/>
</dbReference>
<feature type="transmembrane region" description="Helical" evidence="17">
    <location>
        <begin position="263"/>
        <end position="286"/>
    </location>
</feature>
<evidence type="ECO:0000256" key="14">
    <source>
        <dbReference type="ARBA" id="ARBA00023008"/>
    </source>
</evidence>
<dbReference type="OrthoDB" id="531522at2759"/>
<evidence type="ECO:0000256" key="5">
    <source>
        <dbReference type="ARBA" id="ARBA00022448"/>
    </source>
</evidence>
<feature type="domain" description="Cytochrome oxidase subunit I profile" evidence="18">
    <location>
        <begin position="1"/>
        <end position="506"/>
    </location>
</feature>
<dbReference type="PROSITE" id="PS50855">
    <property type="entry name" value="COX1"/>
    <property type="match status" value="1"/>
</dbReference>
<comment type="pathway">
    <text evidence="2 16">Energy metabolism; oxidative phosphorylation.</text>
</comment>
<dbReference type="STRING" id="1157962.A0A250XUK4"/>
<dbReference type="SUPFAM" id="SSF81442">
    <property type="entry name" value="Cytochrome c oxidase subunit I-like"/>
    <property type="match status" value="1"/>
</dbReference>
<evidence type="ECO:0000256" key="4">
    <source>
        <dbReference type="ARBA" id="ARBA00011164"/>
    </source>
</evidence>
<keyword evidence="10" id="KW-1278">Translocase</keyword>
<keyword evidence="15 16" id="KW-0472">Membrane</keyword>
<comment type="caution">
    <text evidence="19">The sequence shown here is derived from an EMBL/GenBank/DDBJ whole genome shotgun (WGS) entry which is preliminary data.</text>
</comment>
<sequence length="513" mass="56131">MLKRWIYSTNHKDIGLLYLVFALFSGLIGTTLSMFIRIELGVPGQGMLMGNGQLYNVIITGHGIIMLLFMVMPALFGGFGNWLVPILIGAPDMAFPRLNNISFWLNPPALALLLLSTLVEQGAGTGWTAYPPLSIQHSGAAVDLAILSLHLNGLSSILGSINLLVTVAGMRAAGLTVGQMPLFVWSIVFTSILVILSVPVLASALVMLLTDRNLNTAYFCESGDLVLYQHLFWFFGHPEVYILVLPAFGIVSHVISFFSQKPVFGTIGMICAMGAISILGFLVWAHHMYTVGLDLDTVAYFTSASMIIAVPTGMKIFSWLATIYGGTVWFTTPMWFAMGFICLFTIGGVTGVVLANAGIDMLVHDTYYVVGHFHYVLSMGATFGIFAGLYYWFGLMTGLSYIESRGQVHFWTLFIGVNLTFFPMHMMGLAGQPRRMFDYADSFFGWNSISSFGALVSFISILLLAGPINFLHSNQGHTEYRSATTLEWLLAATPSSHVYTQLPIMRSSAARGL</sequence>
<dbReference type="EMBL" id="BEGY01000520">
    <property type="protein sequence ID" value="GAX86699.1"/>
    <property type="molecule type" value="Genomic_DNA"/>
</dbReference>
<keyword evidence="11 16" id="KW-0249">Electron transport</keyword>
<dbReference type="EC" id="7.1.1.9" evidence="16"/>